<evidence type="ECO:0000313" key="4">
    <source>
        <dbReference type="Proteomes" id="UP000054481"/>
    </source>
</evidence>
<name>A0A0F7ZNL0_9HYPO</name>
<feature type="region of interest" description="Disordered" evidence="1">
    <location>
        <begin position="1"/>
        <end position="36"/>
    </location>
</feature>
<feature type="compositionally biased region" description="Basic and acidic residues" evidence="1">
    <location>
        <begin position="171"/>
        <end position="188"/>
    </location>
</feature>
<dbReference type="AlphaFoldDB" id="A0A0F7ZNL0"/>
<feature type="compositionally biased region" description="Polar residues" evidence="1">
    <location>
        <begin position="400"/>
        <end position="418"/>
    </location>
</feature>
<feature type="compositionally biased region" description="Basic and acidic residues" evidence="1">
    <location>
        <begin position="262"/>
        <end position="271"/>
    </location>
</feature>
<evidence type="ECO:0000313" key="3">
    <source>
        <dbReference type="EMBL" id="KJZ73935.1"/>
    </source>
</evidence>
<protein>
    <recommendedName>
        <fullName evidence="2">C2H2-type domain-containing protein</fullName>
    </recommendedName>
</protein>
<dbReference type="Proteomes" id="UP000054481">
    <property type="component" value="Unassembled WGS sequence"/>
</dbReference>
<proteinExistence type="predicted"/>
<feature type="compositionally biased region" description="Basic and acidic residues" evidence="1">
    <location>
        <begin position="50"/>
        <end position="64"/>
    </location>
</feature>
<feature type="compositionally biased region" description="Low complexity" evidence="1">
    <location>
        <begin position="126"/>
        <end position="162"/>
    </location>
</feature>
<keyword evidence="4" id="KW-1185">Reference proteome</keyword>
<dbReference type="EMBL" id="KQ030530">
    <property type="protein sequence ID" value="KJZ73935.1"/>
    <property type="molecule type" value="Genomic_DNA"/>
</dbReference>
<feature type="compositionally biased region" description="Low complexity" evidence="1">
    <location>
        <begin position="71"/>
        <end position="83"/>
    </location>
</feature>
<sequence length="795" mass="85592">MNAPPGQDASSPINGDASPPAMEPNQSSVTGAGKDLSAHHRILALNKVWEERRVREASQRRVGIDSEDSSSTDTDSSADIVSVPRPQPGAQPSVSTPLPSTALKRSAGPRISETPVPLPDFVHQGTAAKPPVSSSTPTATPIASNKLPPSASQSRAQTSRSTAESALKQLELVEEKARTSRDTHDPTEMRFATPGELLARIRQDSANSQPSPAPEAPDATQATTEVGAAMEMSPSAYSDNGDDDDDDEDDETSSEEVSILDSRPEFPHGDEPVLPTNTFQHALDGRPYWVLRGPDGSTETSRGVVVPTNYELHPQPPHYICPVRDCRRLMKTMSSLGGHFSAKHCCKTFNDNLDGTLSFVSEYKKIGSRTCPGVVVSQNPLPPNAPPPVEPGLPFWKNLSQKQPSVEASTSSSGQSPTVEMGSAAQLNEGLQPDAVPTIVSDIAPLPDAHRNACEYLQTLLSSRQPVPSRADIRAMIHLPMRRELPTIWINHHGGKTLEAPMFAAALAYTVGDEVTGPGACAKKYLQAGRLSLKCVALPSSLSDRERQAFYKLTTCVGCFYRSYQQRQRNVCDWTDEGRADNTPEGSGEIPLPVFTTAASATLPPAVSASKVTTKEESRDSEREDSSAESSRIRTLASTRVPRKRAAPADPELPMRADKALKLSDPADRPEAISEMEPWEIAPGRIADEANGESLAFSCAYMMSTKPLQVLPDIGLNALAIGPGESVRWAAESKMVRSCMVASGKIRVTTKGKSFLLGPHGSFLVAPGQACVMENRIYFQAIVHCWTLKDYDLVD</sequence>
<dbReference type="InterPro" id="IPR013087">
    <property type="entry name" value="Znf_C2H2_type"/>
</dbReference>
<reference evidence="3 4" key="1">
    <citation type="journal article" date="2014" name="Genome Biol. Evol.">
        <title>Comparative genomics and transcriptomics analyses reveal divergent lifestyle features of nematode endoparasitic fungus Hirsutella minnesotensis.</title>
        <authorList>
            <person name="Lai Y."/>
            <person name="Liu K."/>
            <person name="Zhang X."/>
            <person name="Zhang X."/>
            <person name="Li K."/>
            <person name="Wang N."/>
            <person name="Shu C."/>
            <person name="Wu Y."/>
            <person name="Wang C."/>
            <person name="Bushley K.E."/>
            <person name="Xiang M."/>
            <person name="Liu X."/>
        </authorList>
    </citation>
    <scope>NUCLEOTIDE SEQUENCE [LARGE SCALE GENOMIC DNA]</scope>
    <source>
        <strain evidence="3 4">3608</strain>
    </source>
</reference>
<evidence type="ECO:0000256" key="1">
    <source>
        <dbReference type="SAM" id="MobiDB-lite"/>
    </source>
</evidence>
<accession>A0A0F7ZNL0</accession>
<gene>
    <name evidence="3" type="ORF">HIM_06603</name>
</gene>
<feature type="region of interest" description="Disordered" evidence="1">
    <location>
        <begin position="50"/>
        <end position="279"/>
    </location>
</feature>
<feature type="region of interest" description="Disordered" evidence="1">
    <location>
        <begin position="400"/>
        <end position="422"/>
    </location>
</feature>
<evidence type="ECO:0000259" key="2">
    <source>
        <dbReference type="PROSITE" id="PS00028"/>
    </source>
</evidence>
<feature type="compositionally biased region" description="Acidic residues" evidence="1">
    <location>
        <begin position="240"/>
        <end position="254"/>
    </location>
</feature>
<feature type="compositionally biased region" description="Polar residues" evidence="1">
    <location>
        <begin position="90"/>
        <end position="99"/>
    </location>
</feature>
<dbReference type="PROSITE" id="PS00028">
    <property type="entry name" value="ZINC_FINGER_C2H2_1"/>
    <property type="match status" value="1"/>
</dbReference>
<feature type="domain" description="C2H2-type" evidence="2">
    <location>
        <begin position="321"/>
        <end position="344"/>
    </location>
</feature>
<dbReference type="OrthoDB" id="3545073at2759"/>
<organism evidence="3 4">
    <name type="scientific">Hirsutella minnesotensis 3608</name>
    <dbReference type="NCBI Taxonomy" id="1043627"/>
    <lineage>
        <taxon>Eukaryota</taxon>
        <taxon>Fungi</taxon>
        <taxon>Dikarya</taxon>
        <taxon>Ascomycota</taxon>
        <taxon>Pezizomycotina</taxon>
        <taxon>Sordariomycetes</taxon>
        <taxon>Hypocreomycetidae</taxon>
        <taxon>Hypocreales</taxon>
        <taxon>Ophiocordycipitaceae</taxon>
        <taxon>Hirsutella</taxon>
    </lineage>
</organism>
<feature type="compositionally biased region" description="Basic and acidic residues" evidence="1">
    <location>
        <begin position="613"/>
        <end position="626"/>
    </location>
</feature>
<feature type="region of interest" description="Disordered" evidence="1">
    <location>
        <begin position="605"/>
        <end position="653"/>
    </location>
</feature>